<comment type="caution">
    <text evidence="1">The sequence shown here is derived from an EMBL/GenBank/DDBJ whole genome shotgun (WGS) entry which is preliminary data.</text>
</comment>
<dbReference type="AlphaFoldDB" id="A0A562SAA3"/>
<dbReference type="Proteomes" id="UP000316167">
    <property type="component" value="Unassembled WGS sequence"/>
</dbReference>
<organism evidence="1 2">
    <name type="scientific">Lacibacter cauensis</name>
    <dbReference type="NCBI Taxonomy" id="510947"/>
    <lineage>
        <taxon>Bacteria</taxon>
        <taxon>Pseudomonadati</taxon>
        <taxon>Bacteroidota</taxon>
        <taxon>Chitinophagia</taxon>
        <taxon>Chitinophagales</taxon>
        <taxon>Chitinophagaceae</taxon>
        <taxon>Lacibacter</taxon>
    </lineage>
</organism>
<name>A0A562SAA3_9BACT</name>
<reference evidence="1 2" key="1">
    <citation type="journal article" date="2015" name="Stand. Genomic Sci.">
        <title>Genomic Encyclopedia of Bacterial and Archaeal Type Strains, Phase III: the genomes of soil and plant-associated and newly described type strains.</title>
        <authorList>
            <person name="Whitman W.B."/>
            <person name="Woyke T."/>
            <person name="Klenk H.P."/>
            <person name="Zhou Y."/>
            <person name="Lilburn T.G."/>
            <person name="Beck B.J."/>
            <person name="De Vos P."/>
            <person name="Vandamme P."/>
            <person name="Eisen J.A."/>
            <person name="Garrity G."/>
            <person name="Hugenholtz P."/>
            <person name="Kyrpides N.C."/>
        </authorList>
    </citation>
    <scope>NUCLEOTIDE SEQUENCE [LARGE SCALE GENOMIC DNA]</scope>
    <source>
        <strain evidence="1 2">CGMCC 1.7271</strain>
    </source>
</reference>
<dbReference type="SUPFAM" id="SSF53474">
    <property type="entry name" value="alpha/beta-Hydrolases"/>
    <property type="match status" value="1"/>
</dbReference>
<keyword evidence="1" id="KW-0378">Hydrolase</keyword>
<dbReference type="InterPro" id="IPR050583">
    <property type="entry name" value="Mycobacterial_A85_antigen"/>
</dbReference>
<dbReference type="PANTHER" id="PTHR48098:SF1">
    <property type="entry name" value="DIACYLGLYCEROL ACYLTRANSFERASE_MYCOLYLTRANSFERASE AG85A"/>
    <property type="match status" value="1"/>
</dbReference>
<gene>
    <name evidence="1" type="ORF">IQ13_3977</name>
</gene>
<keyword evidence="2" id="KW-1185">Reference proteome</keyword>
<dbReference type="Gene3D" id="3.40.50.1820">
    <property type="entry name" value="alpha/beta hydrolase"/>
    <property type="match status" value="1"/>
</dbReference>
<sequence>MIFFISTLCYLQHMKQLTTLLFFFFLSFHLFAGKVDTITVFSNSMQKEIKCVVITPKKYKKSKERFPVVYLLHGYSGNYASWIKEAPQLVQKADELQMMIVCPDGGYYSWYFDSPVDPKMKYETFVSKELVSYIDSTYKTIADKKGRAITGLSMGGHGALYLAVRNKDVYAQAGSMAGGVDIRPFPDKWQIKQVLGAITTNKENWDNYAVITQVETLKNGELNLLIDCGLGDFFLEVNRNLHQKLMRLKIDHDYTERPGVHNGAYWGSAVDYHLLFFKKGLGKK</sequence>
<dbReference type="EMBL" id="VLLE01000007">
    <property type="protein sequence ID" value="TWI78295.1"/>
    <property type="molecule type" value="Genomic_DNA"/>
</dbReference>
<proteinExistence type="predicted"/>
<dbReference type="InterPro" id="IPR029058">
    <property type="entry name" value="AB_hydrolase_fold"/>
</dbReference>
<dbReference type="PANTHER" id="PTHR48098">
    <property type="entry name" value="ENTEROCHELIN ESTERASE-RELATED"/>
    <property type="match status" value="1"/>
</dbReference>
<evidence type="ECO:0000313" key="1">
    <source>
        <dbReference type="EMBL" id="TWI78295.1"/>
    </source>
</evidence>
<accession>A0A562SAA3</accession>
<dbReference type="InterPro" id="IPR000801">
    <property type="entry name" value="Esterase-like"/>
</dbReference>
<dbReference type="Pfam" id="PF00756">
    <property type="entry name" value="Esterase"/>
    <property type="match status" value="1"/>
</dbReference>
<dbReference type="GO" id="GO:0016747">
    <property type="term" value="F:acyltransferase activity, transferring groups other than amino-acyl groups"/>
    <property type="evidence" value="ECO:0007669"/>
    <property type="project" value="TreeGrafter"/>
</dbReference>
<evidence type="ECO:0000313" key="2">
    <source>
        <dbReference type="Proteomes" id="UP000316167"/>
    </source>
</evidence>
<dbReference type="GO" id="GO:0016787">
    <property type="term" value="F:hydrolase activity"/>
    <property type="evidence" value="ECO:0007669"/>
    <property type="project" value="UniProtKB-KW"/>
</dbReference>
<protein>
    <submittedName>
        <fullName evidence="1">S-formylglutathione hydrolase FrmB</fullName>
    </submittedName>
</protein>